<evidence type="ECO:0000313" key="1">
    <source>
        <dbReference type="Proteomes" id="UP000095286"/>
    </source>
</evidence>
<sequence>MLFRDIIHDPHKDIEDINLMKAFLALFIPSLRGNRKSNPAQIENMMPLVVVNEKMAVEQARDCDTNRETSHKISVYESPLEMNETIYYDNDQTGRKETAETPLSRWPHVKKALSSENQLLELLDVVHTGNISTTCEAITKTRSYSAVENFNISSFLLGHDFDIEIKHRLSSTRRGHEISDDSYTFHIAHRNRSFSEGELSEQPPLFDKTPFIEEFVNDLSGCLSSTRQPSTKSIGVRD</sequence>
<name>A0AC35TSM6_9BILA</name>
<dbReference type="Proteomes" id="UP000095286">
    <property type="component" value="Unplaced"/>
</dbReference>
<accession>A0AC35TSM6</accession>
<organism evidence="1 2">
    <name type="scientific">Rhabditophanes sp. KR3021</name>
    <dbReference type="NCBI Taxonomy" id="114890"/>
    <lineage>
        <taxon>Eukaryota</taxon>
        <taxon>Metazoa</taxon>
        <taxon>Ecdysozoa</taxon>
        <taxon>Nematoda</taxon>
        <taxon>Chromadorea</taxon>
        <taxon>Rhabditida</taxon>
        <taxon>Tylenchina</taxon>
        <taxon>Panagrolaimomorpha</taxon>
        <taxon>Strongyloidoidea</taxon>
        <taxon>Alloionematidae</taxon>
        <taxon>Rhabditophanes</taxon>
    </lineage>
</organism>
<reference evidence="2" key="1">
    <citation type="submission" date="2016-11" db="UniProtKB">
        <authorList>
            <consortium name="WormBaseParasite"/>
        </authorList>
    </citation>
    <scope>IDENTIFICATION</scope>
    <source>
        <strain evidence="2">KR3021</strain>
    </source>
</reference>
<proteinExistence type="predicted"/>
<evidence type="ECO:0000313" key="2">
    <source>
        <dbReference type="WBParaSite" id="RSKR_0000362200.1"/>
    </source>
</evidence>
<protein>
    <submittedName>
        <fullName evidence="2">Rho-GAP domain-containing protein</fullName>
    </submittedName>
</protein>
<dbReference type="WBParaSite" id="RSKR_0000362200.1">
    <property type="protein sequence ID" value="RSKR_0000362200.1"/>
    <property type="gene ID" value="RSKR_0000362200"/>
</dbReference>